<dbReference type="Gene3D" id="3.40.50.720">
    <property type="entry name" value="NAD(P)-binding Rossmann-like Domain"/>
    <property type="match status" value="1"/>
</dbReference>
<reference evidence="3 4" key="1">
    <citation type="journal article" date="2019" name="PLoS ONE">
        <title>Comparative genome analysis indicates high evolutionary potential of pathogenicity genes in Colletotrichum tanaceti.</title>
        <authorList>
            <person name="Lelwala R.V."/>
            <person name="Korhonen P.K."/>
            <person name="Young N.D."/>
            <person name="Scott J.B."/>
            <person name="Ades P.A."/>
            <person name="Gasser R.B."/>
            <person name="Taylor P.W.J."/>
        </authorList>
    </citation>
    <scope>NUCLEOTIDE SEQUENCE [LARGE SCALE GENOMIC DNA]</scope>
    <source>
        <strain evidence="3">BRIP57314</strain>
    </source>
</reference>
<feature type="domain" description="NAD(P)-binding" evidence="2">
    <location>
        <begin position="52"/>
        <end position="249"/>
    </location>
</feature>
<dbReference type="PANTHER" id="PTHR15020:SF50">
    <property type="entry name" value="UPF0659 PROTEIN YMR090W"/>
    <property type="match status" value="1"/>
</dbReference>
<protein>
    <submittedName>
        <fullName evidence="3">UPF0659 protein</fullName>
    </submittedName>
</protein>
<dbReference type="PANTHER" id="PTHR15020">
    <property type="entry name" value="FLAVIN REDUCTASE-RELATED"/>
    <property type="match status" value="1"/>
</dbReference>
<sequence length="289" mass="31478">MWGTRGNDVIDVALPEHSSFAGWGAEGRVNPQRDFGQPVFPLRVCRHVLILGGHGKVSQFLTPLLLKKSWTVTSVIRAQEQVPAIEKLGAGQAGKLNVLVRSIEDVSDQAKAQAILDEVKPDTITFAIDRDAAIYFVKAAVATPSVKKFILVSYLSSRRTKPTWWSDQAWQDAQEGNKKLANYFQAKVAADEVLWQESKKRPDFSGVSLRPGALTEAPAGKVEFGRTKGVKGSSSRESVAEVAALIAENNAFATSWVDHLDGDEDPKTAVDRVASGKVDVAEGEEFYKA</sequence>
<keyword evidence="4" id="KW-1185">Reference proteome</keyword>
<dbReference type="InterPro" id="IPR016040">
    <property type="entry name" value="NAD(P)-bd_dom"/>
</dbReference>
<organism evidence="3 4">
    <name type="scientific">Colletotrichum tanaceti</name>
    <dbReference type="NCBI Taxonomy" id="1306861"/>
    <lineage>
        <taxon>Eukaryota</taxon>
        <taxon>Fungi</taxon>
        <taxon>Dikarya</taxon>
        <taxon>Ascomycota</taxon>
        <taxon>Pezizomycotina</taxon>
        <taxon>Sordariomycetes</taxon>
        <taxon>Hypocreomycetidae</taxon>
        <taxon>Glomerellales</taxon>
        <taxon>Glomerellaceae</taxon>
        <taxon>Colletotrichum</taxon>
        <taxon>Colletotrichum destructivum species complex</taxon>
    </lineage>
</organism>
<comment type="similarity">
    <text evidence="1">Belongs to the avfA family.</text>
</comment>
<evidence type="ECO:0000313" key="4">
    <source>
        <dbReference type="Proteomes" id="UP000310108"/>
    </source>
</evidence>
<proteinExistence type="inferred from homology"/>
<dbReference type="SUPFAM" id="SSF51735">
    <property type="entry name" value="NAD(P)-binding Rossmann-fold domains"/>
    <property type="match status" value="1"/>
</dbReference>
<evidence type="ECO:0000259" key="2">
    <source>
        <dbReference type="Pfam" id="PF13460"/>
    </source>
</evidence>
<dbReference type="InterPro" id="IPR036291">
    <property type="entry name" value="NAD(P)-bd_dom_sf"/>
</dbReference>
<accession>A0A4U6XDG2</accession>
<dbReference type="Proteomes" id="UP000310108">
    <property type="component" value="Unassembled WGS sequence"/>
</dbReference>
<dbReference type="EMBL" id="PJEX01000184">
    <property type="protein sequence ID" value="TKW53484.1"/>
    <property type="molecule type" value="Genomic_DNA"/>
</dbReference>
<dbReference type="STRING" id="1306861.A0A4U6XDG2"/>
<dbReference type="AlphaFoldDB" id="A0A4U6XDG2"/>
<name>A0A4U6XDG2_9PEZI</name>
<evidence type="ECO:0000256" key="1">
    <source>
        <dbReference type="ARBA" id="ARBA00038376"/>
    </source>
</evidence>
<gene>
    <name evidence="3" type="primary">SPBC216.03</name>
    <name evidence="3" type="ORF">CTA1_13254</name>
</gene>
<comment type="caution">
    <text evidence="3">The sequence shown here is derived from an EMBL/GenBank/DDBJ whole genome shotgun (WGS) entry which is preliminary data.</text>
</comment>
<evidence type="ECO:0000313" key="3">
    <source>
        <dbReference type="EMBL" id="TKW53484.1"/>
    </source>
</evidence>
<dbReference type="Pfam" id="PF13460">
    <property type="entry name" value="NAD_binding_10"/>
    <property type="match status" value="1"/>
</dbReference>